<organism evidence="1 2">
    <name type="scientific">Kocuria turfanensis</name>
    <dbReference type="NCBI Taxonomy" id="388357"/>
    <lineage>
        <taxon>Bacteria</taxon>
        <taxon>Bacillati</taxon>
        <taxon>Actinomycetota</taxon>
        <taxon>Actinomycetes</taxon>
        <taxon>Micrococcales</taxon>
        <taxon>Micrococcaceae</taxon>
        <taxon>Kocuria</taxon>
    </lineage>
</organism>
<gene>
    <name evidence="1" type="ORF">KTU01_31010</name>
</gene>
<dbReference type="RefSeq" id="WP_147017795.1">
    <property type="nucleotide sequence ID" value="NZ_BJZS01000102.1"/>
</dbReference>
<name>A0A512IH49_9MICC</name>
<reference evidence="1 2" key="1">
    <citation type="submission" date="2019-07" db="EMBL/GenBank/DDBJ databases">
        <title>Whole genome shotgun sequence of Kocuria turfanensis NBRC 107627.</title>
        <authorList>
            <person name="Hosoyama A."/>
            <person name="Uohara A."/>
            <person name="Ohji S."/>
            <person name="Ichikawa N."/>
        </authorList>
    </citation>
    <scope>NUCLEOTIDE SEQUENCE [LARGE SCALE GENOMIC DNA]</scope>
    <source>
        <strain evidence="1 2">NBRC 107627</strain>
    </source>
</reference>
<evidence type="ECO:0000313" key="2">
    <source>
        <dbReference type="Proteomes" id="UP000321103"/>
    </source>
</evidence>
<sequence>MRAWLGRWALSSSASSEWAHCGDPARLPHRVVGRKQIQPVHTVATSNTTSPTRTRRRDAVIAASGLVLLSLTACGSDIETGERAKAENAERQRVRDSYVSFMQGSTSPGLVMLDDHQLLSGGEEVCRKYEDADPDDNVLLNFVNGTDAGREVLPGLTGTTTIFEEAAVETVGAATSILCPQYEERAQQEAEKMDLMDYTL</sequence>
<dbReference type="EMBL" id="BJZS01000102">
    <property type="protein sequence ID" value="GEO96978.1"/>
    <property type="molecule type" value="Genomic_DNA"/>
</dbReference>
<dbReference type="Proteomes" id="UP000321103">
    <property type="component" value="Unassembled WGS sequence"/>
</dbReference>
<proteinExistence type="predicted"/>
<accession>A0A512IH49</accession>
<protein>
    <submittedName>
        <fullName evidence="1">Uncharacterized protein</fullName>
    </submittedName>
</protein>
<evidence type="ECO:0000313" key="1">
    <source>
        <dbReference type="EMBL" id="GEO96978.1"/>
    </source>
</evidence>
<keyword evidence="2" id="KW-1185">Reference proteome</keyword>
<dbReference type="AlphaFoldDB" id="A0A512IH49"/>
<comment type="caution">
    <text evidence="1">The sequence shown here is derived from an EMBL/GenBank/DDBJ whole genome shotgun (WGS) entry which is preliminary data.</text>
</comment>